<dbReference type="Proteomes" id="UP000186922">
    <property type="component" value="Unassembled WGS sequence"/>
</dbReference>
<evidence type="ECO:0000313" key="2">
    <source>
        <dbReference type="Proteomes" id="UP000186922"/>
    </source>
</evidence>
<evidence type="ECO:0000313" key="1">
    <source>
        <dbReference type="EMBL" id="GAU93190.1"/>
    </source>
</evidence>
<comment type="caution">
    <text evidence="1">The sequence shown here is derived from an EMBL/GenBank/DDBJ whole genome shotgun (WGS) entry which is preliminary data.</text>
</comment>
<dbReference type="AlphaFoldDB" id="A0A1D1UX66"/>
<name>A0A1D1UX66_RAMVA</name>
<dbReference type="EMBL" id="BDGG01000002">
    <property type="protein sequence ID" value="GAU93190.1"/>
    <property type="molecule type" value="Genomic_DNA"/>
</dbReference>
<gene>
    <name evidence="1" type="primary">RvY_05168</name>
    <name evidence="1" type="synonym">RvY_05168.1</name>
    <name evidence="1" type="ORF">RvY_05168-1</name>
</gene>
<organism evidence="1 2">
    <name type="scientific">Ramazzottius varieornatus</name>
    <name type="common">Water bear</name>
    <name type="synonym">Tardigrade</name>
    <dbReference type="NCBI Taxonomy" id="947166"/>
    <lineage>
        <taxon>Eukaryota</taxon>
        <taxon>Metazoa</taxon>
        <taxon>Ecdysozoa</taxon>
        <taxon>Tardigrada</taxon>
        <taxon>Eutardigrada</taxon>
        <taxon>Parachela</taxon>
        <taxon>Hypsibioidea</taxon>
        <taxon>Ramazzottiidae</taxon>
        <taxon>Ramazzottius</taxon>
    </lineage>
</organism>
<accession>A0A1D1UX66</accession>
<protein>
    <submittedName>
        <fullName evidence="1">Uncharacterized protein</fullName>
    </submittedName>
</protein>
<reference evidence="1 2" key="1">
    <citation type="journal article" date="2016" name="Nat. Commun.">
        <title>Extremotolerant tardigrade genome and improved radiotolerance of human cultured cells by tardigrade-unique protein.</title>
        <authorList>
            <person name="Hashimoto T."/>
            <person name="Horikawa D.D."/>
            <person name="Saito Y."/>
            <person name="Kuwahara H."/>
            <person name="Kozuka-Hata H."/>
            <person name="Shin-I T."/>
            <person name="Minakuchi Y."/>
            <person name="Ohishi K."/>
            <person name="Motoyama A."/>
            <person name="Aizu T."/>
            <person name="Enomoto A."/>
            <person name="Kondo K."/>
            <person name="Tanaka S."/>
            <person name="Hara Y."/>
            <person name="Koshikawa S."/>
            <person name="Sagara H."/>
            <person name="Miura T."/>
            <person name="Yokobori S."/>
            <person name="Miyagawa K."/>
            <person name="Suzuki Y."/>
            <person name="Kubo T."/>
            <person name="Oyama M."/>
            <person name="Kohara Y."/>
            <person name="Fujiyama A."/>
            <person name="Arakawa K."/>
            <person name="Katayama T."/>
            <person name="Toyoda A."/>
            <person name="Kunieda T."/>
        </authorList>
    </citation>
    <scope>NUCLEOTIDE SEQUENCE [LARGE SCALE GENOMIC DNA]</scope>
    <source>
        <strain evidence="1 2">YOKOZUNA-1</strain>
    </source>
</reference>
<sequence>MSHVPISGIRSLPEKFPNSEYSSGAYDHDFDAIAIEIAPSSHRKLLCVFGRSKITSGRSMFASLPSIFIPDLFPSVFICIPFKMELRNLYALLFINTSNTSSLSSCDCVYAKAKPWRKTLGRKKPSTWIATARKNVDSTFGSNGNIWISC</sequence>
<keyword evidence="2" id="KW-1185">Reference proteome</keyword>
<proteinExistence type="predicted"/>